<comment type="caution">
    <text evidence="13">The sequence shown here is derived from an EMBL/GenBank/DDBJ whole genome shotgun (WGS) entry which is preliminary data.</text>
</comment>
<dbReference type="PROSITE" id="PS50011">
    <property type="entry name" value="PROTEIN_KINASE_DOM"/>
    <property type="match status" value="2"/>
</dbReference>
<dbReference type="GO" id="GO:0005524">
    <property type="term" value="F:ATP binding"/>
    <property type="evidence" value="ECO:0007669"/>
    <property type="project" value="UniProtKB-UniRule"/>
</dbReference>
<protein>
    <recommendedName>
        <fullName evidence="1">non-specific serine/threonine protein kinase</fullName>
        <ecNumber evidence="1">2.7.11.1</ecNumber>
    </recommendedName>
</protein>
<comment type="catalytic activity">
    <reaction evidence="8">
        <text>L-threonyl-[protein] + ATP = O-phospho-L-threonyl-[protein] + ADP + H(+)</text>
        <dbReference type="Rhea" id="RHEA:46608"/>
        <dbReference type="Rhea" id="RHEA-COMP:11060"/>
        <dbReference type="Rhea" id="RHEA-COMP:11605"/>
        <dbReference type="ChEBI" id="CHEBI:15378"/>
        <dbReference type="ChEBI" id="CHEBI:30013"/>
        <dbReference type="ChEBI" id="CHEBI:30616"/>
        <dbReference type="ChEBI" id="CHEBI:61977"/>
        <dbReference type="ChEBI" id="CHEBI:456216"/>
        <dbReference type="EC" id="2.7.11.1"/>
    </reaction>
</comment>
<comment type="catalytic activity">
    <reaction evidence="9">
        <text>L-seryl-[protein] + ATP = O-phospho-L-seryl-[protein] + ADP + H(+)</text>
        <dbReference type="Rhea" id="RHEA:17989"/>
        <dbReference type="Rhea" id="RHEA-COMP:9863"/>
        <dbReference type="Rhea" id="RHEA-COMP:11604"/>
        <dbReference type="ChEBI" id="CHEBI:15378"/>
        <dbReference type="ChEBI" id="CHEBI:29999"/>
        <dbReference type="ChEBI" id="CHEBI:30616"/>
        <dbReference type="ChEBI" id="CHEBI:83421"/>
        <dbReference type="ChEBI" id="CHEBI:456216"/>
        <dbReference type="EC" id="2.7.11.1"/>
    </reaction>
</comment>
<reference evidence="13" key="2">
    <citation type="submission" date="2023-05" db="EMBL/GenBank/DDBJ databases">
        <authorList>
            <person name="Fouks B."/>
        </authorList>
    </citation>
    <scope>NUCLEOTIDE SEQUENCE</scope>
    <source>
        <strain evidence="13">Stay&amp;Tobe</strain>
        <tissue evidence="13">Testes</tissue>
    </source>
</reference>
<dbReference type="CDD" id="cd14012">
    <property type="entry name" value="PK_eIF2AK_GCN2_rpt1"/>
    <property type="match status" value="1"/>
</dbReference>
<keyword evidence="4 10" id="KW-0547">Nucleotide-binding</keyword>
<dbReference type="Pfam" id="PF12745">
    <property type="entry name" value="HGTP_anticodon2"/>
    <property type="match status" value="1"/>
</dbReference>
<dbReference type="GO" id="GO:0004694">
    <property type="term" value="F:eukaryotic translation initiation factor 2alpha kinase activity"/>
    <property type="evidence" value="ECO:0007669"/>
    <property type="project" value="UniProtKB-ARBA"/>
</dbReference>
<dbReference type="EC" id="2.7.11.1" evidence="1"/>
<dbReference type="InterPro" id="IPR000719">
    <property type="entry name" value="Prot_kinase_dom"/>
</dbReference>
<feature type="compositionally biased region" description="Polar residues" evidence="11">
    <location>
        <begin position="464"/>
        <end position="476"/>
    </location>
</feature>
<dbReference type="GO" id="GO:0005737">
    <property type="term" value="C:cytoplasm"/>
    <property type="evidence" value="ECO:0007669"/>
    <property type="project" value="TreeGrafter"/>
</dbReference>
<dbReference type="CDD" id="cd14046">
    <property type="entry name" value="STKc_EIF2AK4_GCN2_rpt2"/>
    <property type="match status" value="1"/>
</dbReference>
<dbReference type="PROSITE" id="PS00107">
    <property type="entry name" value="PROTEIN_KINASE_ATP"/>
    <property type="match status" value="1"/>
</dbReference>
<feature type="region of interest" description="Disordered" evidence="11">
    <location>
        <begin position="254"/>
        <end position="278"/>
    </location>
</feature>
<comment type="similarity">
    <text evidence="7">Belongs to the protein kinase superfamily. Ser/Thr protein kinase family. GCN2 subfamily.</text>
</comment>
<keyword evidence="5" id="KW-0418">Kinase</keyword>
<keyword evidence="6 10" id="KW-0067">ATP-binding</keyword>
<accession>A0AAD8ENI7</accession>
<dbReference type="GO" id="GO:0007165">
    <property type="term" value="P:signal transduction"/>
    <property type="evidence" value="ECO:0007669"/>
    <property type="project" value="UniProtKB-ARBA"/>
</dbReference>
<evidence type="ECO:0000256" key="6">
    <source>
        <dbReference type="ARBA" id="ARBA00022840"/>
    </source>
</evidence>
<evidence type="ECO:0000256" key="2">
    <source>
        <dbReference type="ARBA" id="ARBA00022527"/>
    </source>
</evidence>
<dbReference type="Proteomes" id="UP001233999">
    <property type="component" value="Unassembled WGS sequence"/>
</dbReference>
<dbReference type="Gene3D" id="3.30.200.20">
    <property type="entry name" value="Phosphorylase Kinase, domain 1"/>
    <property type="match status" value="1"/>
</dbReference>
<dbReference type="PROSITE" id="PS00108">
    <property type="entry name" value="PROTEIN_KINASE_ST"/>
    <property type="match status" value="1"/>
</dbReference>
<reference evidence="13" key="1">
    <citation type="journal article" date="2023" name="IScience">
        <title>Live-bearing cockroach genome reveals convergent evolutionary mechanisms linked to viviparity in insects and beyond.</title>
        <authorList>
            <person name="Fouks B."/>
            <person name="Harrison M.C."/>
            <person name="Mikhailova A.A."/>
            <person name="Marchal E."/>
            <person name="English S."/>
            <person name="Carruthers M."/>
            <person name="Jennings E.C."/>
            <person name="Chiamaka E.L."/>
            <person name="Frigard R.A."/>
            <person name="Pippel M."/>
            <person name="Attardo G.M."/>
            <person name="Benoit J.B."/>
            <person name="Bornberg-Bauer E."/>
            <person name="Tobe S.S."/>
        </authorList>
    </citation>
    <scope>NUCLEOTIDE SEQUENCE</scope>
    <source>
        <strain evidence="13">Stay&amp;Tobe</strain>
    </source>
</reference>
<dbReference type="InterPro" id="IPR050339">
    <property type="entry name" value="CC_SR_Kinase"/>
</dbReference>
<evidence type="ECO:0000313" key="14">
    <source>
        <dbReference type="Proteomes" id="UP001233999"/>
    </source>
</evidence>
<dbReference type="SUPFAM" id="SSF55681">
    <property type="entry name" value="Class II aaRS and biotin synthetases"/>
    <property type="match status" value="1"/>
</dbReference>
<dbReference type="InterPro" id="IPR045864">
    <property type="entry name" value="aa-tRNA-synth_II/BPL/LPL"/>
</dbReference>
<name>A0AAD8ENI7_DIPPU</name>
<dbReference type="InterPro" id="IPR024435">
    <property type="entry name" value="HisRS-related_dom"/>
</dbReference>
<feature type="compositionally biased region" description="Basic and acidic residues" evidence="11">
    <location>
        <begin position="261"/>
        <end position="271"/>
    </location>
</feature>
<evidence type="ECO:0000259" key="12">
    <source>
        <dbReference type="PROSITE" id="PS50011"/>
    </source>
</evidence>
<dbReference type="InterPro" id="IPR011009">
    <property type="entry name" value="Kinase-like_dom_sf"/>
</dbReference>
<dbReference type="GO" id="GO:0005634">
    <property type="term" value="C:nucleus"/>
    <property type="evidence" value="ECO:0007669"/>
    <property type="project" value="TreeGrafter"/>
</dbReference>
<dbReference type="Pfam" id="PF13393">
    <property type="entry name" value="tRNA-synt_His"/>
    <property type="match status" value="1"/>
</dbReference>
<dbReference type="EMBL" id="JASPKZ010002294">
    <property type="protein sequence ID" value="KAJ9596097.1"/>
    <property type="molecule type" value="Genomic_DNA"/>
</dbReference>
<evidence type="ECO:0000256" key="9">
    <source>
        <dbReference type="ARBA" id="ARBA00048679"/>
    </source>
</evidence>
<evidence type="ECO:0000256" key="5">
    <source>
        <dbReference type="ARBA" id="ARBA00022777"/>
    </source>
</evidence>
<evidence type="ECO:0000256" key="1">
    <source>
        <dbReference type="ARBA" id="ARBA00012513"/>
    </source>
</evidence>
<dbReference type="SUPFAM" id="SSF52954">
    <property type="entry name" value="Class II aaRS ABD-related"/>
    <property type="match status" value="1"/>
</dbReference>
<dbReference type="InterPro" id="IPR041715">
    <property type="entry name" value="HisRS-like_core"/>
</dbReference>
<evidence type="ECO:0000256" key="3">
    <source>
        <dbReference type="ARBA" id="ARBA00022679"/>
    </source>
</evidence>
<dbReference type="SUPFAM" id="SSF56112">
    <property type="entry name" value="Protein kinase-like (PK-like)"/>
    <property type="match status" value="2"/>
</dbReference>
<dbReference type="PANTHER" id="PTHR11042:SF136">
    <property type="entry name" value="EIF-2-ALPHA KINASE GCN2"/>
    <property type="match status" value="1"/>
</dbReference>
<dbReference type="Gene3D" id="3.40.50.800">
    <property type="entry name" value="Anticodon-binding domain"/>
    <property type="match status" value="1"/>
</dbReference>
<evidence type="ECO:0000256" key="4">
    <source>
        <dbReference type="ARBA" id="ARBA00022741"/>
    </source>
</evidence>
<dbReference type="InterPro" id="IPR036621">
    <property type="entry name" value="Anticodon-bd_dom_sf"/>
</dbReference>
<organism evidence="13 14">
    <name type="scientific">Diploptera punctata</name>
    <name type="common">Pacific beetle cockroach</name>
    <dbReference type="NCBI Taxonomy" id="6984"/>
    <lineage>
        <taxon>Eukaryota</taxon>
        <taxon>Metazoa</taxon>
        <taxon>Ecdysozoa</taxon>
        <taxon>Arthropoda</taxon>
        <taxon>Hexapoda</taxon>
        <taxon>Insecta</taxon>
        <taxon>Pterygota</taxon>
        <taxon>Neoptera</taxon>
        <taxon>Polyneoptera</taxon>
        <taxon>Dictyoptera</taxon>
        <taxon>Blattodea</taxon>
        <taxon>Blaberoidea</taxon>
        <taxon>Blaberidae</taxon>
        <taxon>Diplopterinae</taxon>
        <taxon>Diploptera</taxon>
    </lineage>
</organism>
<dbReference type="InterPro" id="IPR017441">
    <property type="entry name" value="Protein_kinase_ATP_BS"/>
</dbReference>
<dbReference type="PANTHER" id="PTHR11042">
    <property type="entry name" value="EUKARYOTIC TRANSLATION INITIATION FACTOR 2-ALPHA KINASE EIF2-ALPHA KINASE -RELATED"/>
    <property type="match status" value="1"/>
</dbReference>
<dbReference type="SMART" id="SM00220">
    <property type="entry name" value="S_TKc"/>
    <property type="match status" value="2"/>
</dbReference>
<dbReference type="InterPro" id="IPR008271">
    <property type="entry name" value="Ser/Thr_kinase_AS"/>
</dbReference>
<proteinExistence type="inferred from homology"/>
<evidence type="ECO:0000256" key="8">
    <source>
        <dbReference type="ARBA" id="ARBA00047899"/>
    </source>
</evidence>
<evidence type="ECO:0000256" key="11">
    <source>
        <dbReference type="SAM" id="MobiDB-lite"/>
    </source>
</evidence>
<feature type="domain" description="Protein kinase" evidence="12">
    <location>
        <begin position="1"/>
        <end position="248"/>
    </location>
</feature>
<feature type="domain" description="Protein kinase" evidence="12">
    <location>
        <begin position="300"/>
        <end position="707"/>
    </location>
</feature>
<dbReference type="FunFam" id="3.40.50.800:FF:000009">
    <property type="entry name" value="Eukaryotic translation initiation factor 2-alpha kinase"/>
    <property type="match status" value="1"/>
</dbReference>
<gene>
    <name evidence="13" type="ORF">L9F63_012681</name>
</gene>
<evidence type="ECO:0000313" key="13">
    <source>
        <dbReference type="EMBL" id="KAJ9596097.1"/>
    </source>
</evidence>
<dbReference type="Gene3D" id="3.30.930.10">
    <property type="entry name" value="Bira Bifunctional Protein, Domain 2"/>
    <property type="match status" value="1"/>
</dbReference>
<keyword evidence="14" id="KW-1185">Reference proteome</keyword>
<evidence type="ECO:0000256" key="10">
    <source>
        <dbReference type="PROSITE-ProRule" id="PRU10141"/>
    </source>
</evidence>
<dbReference type="Gene3D" id="1.10.510.10">
    <property type="entry name" value="Transferase(Phosphotransferase) domain 1"/>
    <property type="match status" value="2"/>
</dbReference>
<feature type="region of interest" description="Disordered" evidence="11">
    <location>
        <begin position="464"/>
        <end position="483"/>
    </location>
</feature>
<feature type="binding site" evidence="10">
    <location>
        <position position="329"/>
    </location>
    <ligand>
        <name>ATP</name>
        <dbReference type="ChEBI" id="CHEBI:30616"/>
    </ligand>
</feature>
<dbReference type="Pfam" id="PF00069">
    <property type="entry name" value="Pkinase"/>
    <property type="match status" value="3"/>
</dbReference>
<evidence type="ECO:0000256" key="7">
    <source>
        <dbReference type="ARBA" id="ARBA00037982"/>
    </source>
</evidence>
<feature type="non-terminal residue" evidence="13">
    <location>
        <position position="1"/>
    </location>
</feature>
<keyword evidence="2" id="KW-0723">Serine/threonine-protein kinase</keyword>
<keyword evidence="3" id="KW-0808">Transferase</keyword>
<sequence length="1310" mass="149125">MRGSVAYHGMDMMTGDVVAIIEWSFKCKPENKKKVTFSDDSDTSQTADLMKQIYSIEQELNYLQKLQHDNLLRYLCMMYVQEKENLVLYIEYVVGINLSFYLTENFPLEVDLLRHHATGILKALSFLHQNNVVHKDLRDTSVFIDKSGLIKVGDYSLDKRLSDIFQSSVNGKADNLYPPSLGRGGKKADIYRFGVLILSLLNGYIVQEEIPEVPSSLQPDLRDFLSKCLLKEERQRWTAQQLLEHQFLKTPIDHGLSPQRSLEEKQKKSADEVENEEPDTDIHMFLPANPKGQSRIQNEFEVLKWLGKGAFGDVLKVRNMLDGGVYAIKRIELNPKNKQLNKKITREVKLLSQLNHENVVRYYNSWIESATIEYVSSVTPSPAPSRISESDIKQEVPLSDDIERLAPPIKDVSVGWSVSYESRASVLPEESASSDDSSDEDEWIRFLPKLESSDGIVFEKDDVATTSESNVESQTDSCKSKKDSIKKEVEEADSRQIQFMYIQMEFCEKSTLRTAIDHGLCEDKERLWRLFREMVEGLTHIHQQGMIHRDLKPVNVFLDSNDHVKIGDFGLATTNILSRLPSSNTTMDQVIVLADMMSYSNDIGDGSLTGQVGTALYVAPELTTSGCKAIYNQKVDLYSLGIIFFEMCYHPLVTGMERVKVLVNLRNEKILSLAKEPLNEVTFRRWLLNHDPSKRPTSLELLQSEYVPPPQLEETELQEMVRHTLSNPQSKAYKYLVGSCFKQEMTRAEDITFDMNVGKNTLLPAPLMLHELAKERITRVFQKHGAVCLSTPLLMPQNSLYNDAESCVRLMTRSGSIISIPHDLRVPFARYVAWNGITCLKRYTIDRVYREKKVYGFHPRELYECAFDIVTPNPGSLMVEAELLYVTWEVVNEFHNLRDKTCTIRLNHTSLLKSILKHYNIEEEKYHDIFTILSEARDENYSKFQVRTRLTSLCLKDPVMETLLNLTHIESPISEVTKVFHSIMIKTDEAASLAKQGLYELKTVINNAEALGVKCPIVVAPGLVYNVNQYSGMICQFVCELKKKRRKGGLDVIAAGGRYDSMLASFRRSLDMTGTMCKEVSQAAAGISISLDKIVSTLEDENCSPAVDVIVCSVGRRPMVKEKAAVLRDLWAAGIKSSLVDNKSLEEIQDYCRENCVPHIVMLKDIETGTLRVRSWEKERFQERKVNTSDLVEYLQRVLKTASDNLDSNLLTRSESKGSCNEPISSSTGSNHLLNFNFMTLEKYPTSTRRRYEMQMNSHLSSRLRNISSKVRVEIIALNLESVVVKTLASHIDLDSDTKEFHKNIGLVID</sequence>